<feature type="repeat" description="TPR" evidence="1">
    <location>
        <begin position="476"/>
        <end position="509"/>
    </location>
</feature>
<reference evidence="2 3" key="1">
    <citation type="submission" date="2019-05" db="EMBL/GenBank/DDBJ databases">
        <title>The compact genome of Giardia muris reveals important steps in the evolution of intestinal protozoan parasites.</title>
        <authorList>
            <person name="Xu F."/>
            <person name="Jimenez-Gonzalez A."/>
            <person name="Einarsson E."/>
            <person name="Astvaldsson A."/>
            <person name="Peirasmaki D."/>
            <person name="Eckmann L."/>
            <person name="Andersson J.O."/>
            <person name="Svard S.G."/>
            <person name="Jerlstrom-Hultqvist J."/>
        </authorList>
    </citation>
    <scope>NUCLEOTIDE SEQUENCE [LARGE SCALE GENOMIC DNA]</scope>
    <source>
        <strain evidence="2 3">Roberts-Thomson</strain>
    </source>
</reference>
<dbReference type="Pfam" id="PF13181">
    <property type="entry name" value="TPR_8"/>
    <property type="match status" value="1"/>
</dbReference>
<dbReference type="SMART" id="SM00028">
    <property type="entry name" value="TPR"/>
    <property type="match status" value="6"/>
</dbReference>
<dbReference type="GO" id="GO:1905515">
    <property type="term" value="P:non-motile cilium assembly"/>
    <property type="evidence" value="ECO:0007669"/>
    <property type="project" value="InterPro"/>
</dbReference>
<evidence type="ECO:0000313" key="3">
    <source>
        <dbReference type="Proteomes" id="UP000315496"/>
    </source>
</evidence>
<accession>A0A4Z1STD4</accession>
<dbReference type="GO" id="GO:0097730">
    <property type="term" value="C:non-motile cilium"/>
    <property type="evidence" value="ECO:0007669"/>
    <property type="project" value="TreeGrafter"/>
</dbReference>
<organism evidence="2 3">
    <name type="scientific">Giardia muris</name>
    <dbReference type="NCBI Taxonomy" id="5742"/>
    <lineage>
        <taxon>Eukaryota</taxon>
        <taxon>Metamonada</taxon>
        <taxon>Diplomonadida</taxon>
        <taxon>Hexamitidae</taxon>
        <taxon>Giardiinae</taxon>
        <taxon>Giardia</taxon>
    </lineage>
</organism>
<dbReference type="InterPro" id="IPR011990">
    <property type="entry name" value="TPR-like_helical_dom_sf"/>
</dbReference>
<dbReference type="Gene3D" id="1.25.40.10">
    <property type="entry name" value="Tetratricopeptide repeat domain"/>
    <property type="match status" value="3"/>
</dbReference>
<sequence>MSISPIYRAYLALRRGEYNEAAARLDDYLTENPSSQTALLLRLQCVNEFSYVSEVELDEVSAEHMQKRLERQGVQTAQSFSRGSAIGVVRPASSAIGKPLLHVGSRLTSMTRSRTGRISSRMTTGTTRRRFSSLTHTKEDKPGDGLTLQTSNISLHRGSLSEILQQLPARYLACSPYARLAITYLLRSVPSLLDRLNLGSEREGDPLMPDPGAAPYQALSILAEYGKQRGKDFFYHTRLGRANFLIGQYYAAANNFRMSFALLPRLSTQLRLVTALAAYGQLEVALTTLEDCAGRYQTSPAPYLSIGRISELLGEHVRAINAYSTVLARDPGSLEALAALGALILNSCYSKSGIRSNGLKGKSSMSIGSSLGETEARLVYERVLQYRPDDPTVWCNIGLCHVRAGEYGQGCMYLATALMRCNEQRRCGSLRLDLQRLNDIHSSIWSNLGLVFIHLSEYATAKKCFSLAIYINKNNADAQVNLGTLAALSGDGDIALWYFNQALNLVPDHQEALYNRAILHYRNHRLGLALEDAERCSPYLQNYILTHP</sequence>
<dbReference type="OrthoDB" id="6430112at2759"/>
<dbReference type="InterPro" id="IPR019734">
    <property type="entry name" value="TPR_rpt"/>
</dbReference>
<dbReference type="PANTHER" id="PTHR44177">
    <property type="entry name" value="TETRATRICOPEPTIDE REPEAT PROTEIN 8"/>
    <property type="match status" value="1"/>
</dbReference>
<proteinExistence type="predicted"/>
<dbReference type="InterPro" id="IPR028796">
    <property type="entry name" value="BBS8"/>
</dbReference>
<dbReference type="GO" id="GO:0036064">
    <property type="term" value="C:ciliary basal body"/>
    <property type="evidence" value="ECO:0007669"/>
    <property type="project" value="TreeGrafter"/>
</dbReference>
<dbReference type="GO" id="GO:0034464">
    <property type="term" value="C:BBSome"/>
    <property type="evidence" value="ECO:0007669"/>
    <property type="project" value="InterPro"/>
</dbReference>
<dbReference type="SUPFAM" id="SSF48452">
    <property type="entry name" value="TPR-like"/>
    <property type="match status" value="2"/>
</dbReference>
<dbReference type="Pfam" id="PF13432">
    <property type="entry name" value="TPR_16"/>
    <property type="match status" value="2"/>
</dbReference>
<keyword evidence="3" id="KW-1185">Reference proteome</keyword>
<dbReference type="PANTHER" id="PTHR44177:SF1">
    <property type="entry name" value="TETRATRICOPEPTIDE REPEAT PROTEIN 8"/>
    <property type="match status" value="1"/>
</dbReference>
<gene>
    <name evidence="2" type="ORF">GMRT_14954</name>
</gene>
<evidence type="ECO:0000313" key="2">
    <source>
        <dbReference type="EMBL" id="TNJ29186.1"/>
    </source>
</evidence>
<protein>
    <submittedName>
        <fullName evidence="2">Tetratricopeptide repeat-containing protein</fullName>
    </submittedName>
</protein>
<dbReference type="VEuPathDB" id="GiardiaDB:GMRT_14954"/>
<dbReference type="EMBL" id="VDLU01000002">
    <property type="protein sequence ID" value="TNJ29186.1"/>
    <property type="molecule type" value="Genomic_DNA"/>
</dbReference>
<dbReference type="Proteomes" id="UP000315496">
    <property type="component" value="Chromosome 2"/>
</dbReference>
<dbReference type="AlphaFoldDB" id="A0A4Z1STD4"/>
<dbReference type="PROSITE" id="PS50005">
    <property type="entry name" value="TPR"/>
    <property type="match status" value="2"/>
</dbReference>
<keyword evidence="1" id="KW-0802">TPR repeat</keyword>
<evidence type="ECO:0000256" key="1">
    <source>
        <dbReference type="PROSITE-ProRule" id="PRU00339"/>
    </source>
</evidence>
<comment type="caution">
    <text evidence="2">The sequence shown here is derived from an EMBL/GenBank/DDBJ whole genome shotgun (WGS) entry which is preliminary data.</text>
</comment>
<name>A0A4Z1STD4_GIAMU</name>
<feature type="repeat" description="TPR" evidence="1">
    <location>
        <begin position="442"/>
        <end position="475"/>
    </location>
</feature>